<gene>
    <name evidence="2" type="ORF">DDB_G0286873</name>
</gene>
<accession>Q54L64</accession>
<protein>
    <recommendedName>
        <fullName evidence="4">Dickkopf N-terminal cysteine-rich domain-containing protein</fullName>
    </recommendedName>
</protein>
<dbReference type="InterPro" id="IPR052326">
    <property type="entry name" value="Diff-Dev_Assoc_Protein"/>
</dbReference>
<dbReference type="HOGENOM" id="CLU_795524_0_0_1"/>
<evidence type="ECO:0000313" key="3">
    <source>
        <dbReference type="Proteomes" id="UP000002195"/>
    </source>
</evidence>
<evidence type="ECO:0000256" key="1">
    <source>
        <dbReference type="SAM" id="SignalP"/>
    </source>
</evidence>
<name>Q54L64_DICDI</name>
<reference evidence="2 3" key="1">
    <citation type="journal article" date="2005" name="Nature">
        <title>The genome of the social amoeba Dictyostelium discoideum.</title>
        <authorList>
            <consortium name="The Dictyostelium discoideum Sequencing Consortium"/>
            <person name="Eichinger L."/>
            <person name="Pachebat J.A."/>
            <person name="Glockner G."/>
            <person name="Rajandream M.A."/>
            <person name="Sucgang R."/>
            <person name="Berriman M."/>
            <person name="Song J."/>
            <person name="Olsen R."/>
            <person name="Szafranski K."/>
            <person name="Xu Q."/>
            <person name="Tunggal B."/>
            <person name="Kummerfeld S."/>
            <person name="Madera M."/>
            <person name="Konfortov B.A."/>
            <person name="Rivero F."/>
            <person name="Bankier A.T."/>
            <person name="Lehmann R."/>
            <person name="Hamlin N."/>
            <person name="Davies R."/>
            <person name="Gaudet P."/>
            <person name="Fey P."/>
            <person name="Pilcher K."/>
            <person name="Chen G."/>
            <person name="Saunders D."/>
            <person name="Sodergren E."/>
            <person name="Davis P."/>
            <person name="Kerhornou A."/>
            <person name="Nie X."/>
            <person name="Hall N."/>
            <person name="Anjard C."/>
            <person name="Hemphill L."/>
            <person name="Bason N."/>
            <person name="Farbrother P."/>
            <person name="Desany B."/>
            <person name="Just E."/>
            <person name="Morio T."/>
            <person name="Rost R."/>
            <person name="Churcher C."/>
            <person name="Cooper J."/>
            <person name="Haydock S."/>
            <person name="van Driessche N."/>
            <person name="Cronin A."/>
            <person name="Goodhead I."/>
            <person name="Muzny D."/>
            <person name="Mourier T."/>
            <person name="Pain A."/>
            <person name="Lu M."/>
            <person name="Harper D."/>
            <person name="Lindsay R."/>
            <person name="Hauser H."/>
            <person name="James K."/>
            <person name="Quiles M."/>
            <person name="Madan Babu M."/>
            <person name="Saito T."/>
            <person name="Buchrieser C."/>
            <person name="Wardroper A."/>
            <person name="Felder M."/>
            <person name="Thangavelu M."/>
            <person name="Johnson D."/>
            <person name="Knights A."/>
            <person name="Loulseged H."/>
            <person name="Mungall K."/>
            <person name="Oliver K."/>
            <person name="Price C."/>
            <person name="Quail M.A."/>
            <person name="Urushihara H."/>
            <person name="Hernandez J."/>
            <person name="Rabbinowitsch E."/>
            <person name="Steffen D."/>
            <person name="Sanders M."/>
            <person name="Ma J."/>
            <person name="Kohara Y."/>
            <person name="Sharp S."/>
            <person name="Simmonds M."/>
            <person name="Spiegler S."/>
            <person name="Tivey A."/>
            <person name="Sugano S."/>
            <person name="White B."/>
            <person name="Walker D."/>
            <person name="Woodward J."/>
            <person name="Winckler T."/>
            <person name="Tanaka Y."/>
            <person name="Shaulsky G."/>
            <person name="Schleicher M."/>
            <person name="Weinstock G."/>
            <person name="Rosenthal A."/>
            <person name="Cox E.C."/>
            <person name="Chisholm R.L."/>
            <person name="Gibbs R."/>
            <person name="Loomis W.F."/>
            <person name="Platzer M."/>
            <person name="Kay R.R."/>
            <person name="Williams J."/>
            <person name="Dear P.H."/>
            <person name="Noegel A.A."/>
            <person name="Barrell B."/>
            <person name="Kuspa A."/>
        </authorList>
    </citation>
    <scope>NUCLEOTIDE SEQUENCE [LARGE SCALE GENOMIC DNA]</scope>
    <source>
        <strain evidence="2 3">AX4</strain>
    </source>
</reference>
<comment type="caution">
    <text evidence="2">The sequence shown here is derived from an EMBL/GenBank/DDBJ whole genome shotgun (WGS) entry which is preliminary data.</text>
</comment>
<evidence type="ECO:0000313" key="2">
    <source>
        <dbReference type="EMBL" id="EAL63994.1"/>
    </source>
</evidence>
<dbReference type="PhylomeDB" id="Q54L64"/>
<feature type="signal peptide" evidence="1">
    <location>
        <begin position="1"/>
        <end position="20"/>
    </location>
</feature>
<dbReference type="VEuPathDB" id="AmoebaDB:DDB_G0286873"/>
<dbReference type="EMBL" id="AAFI02000091">
    <property type="protein sequence ID" value="EAL63994.1"/>
    <property type="molecule type" value="Genomic_DNA"/>
</dbReference>
<dbReference type="PANTHER" id="PTHR33459">
    <property type="entry name" value="DD-GDCA PROTEIN"/>
    <property type="match status" value="1"/>
</dbReference>
<keyword evidence="3" id="KW-1185">Reference proteome</keyword>
<organism evidence="2 3">
    <name type="scientific">Dictyostelium discoideum</name>
    <name type="common">Social amoeba</name>
    <dbReference type="NCBI Taxonomy" id="44689"/>
    <lineage>
        <taxon>Eukaryota</taxon>
        <taxon>Amoebozoa</taxon>
        <taxon>Evosea</taxon>
        <taxon>Eumycetozoa</taxon>
        <taxon>Dictyostelia</taxon>
        <taxon>Dictyosteliales</taxon>
        <taxon>Dictyosteliaceae</taxon>
        <taxon>Dictyostelium</taxon>
    </lineage>
</organism>
<dbReference type="AlphaFoldDB" id="Q54L64"/>
<dbReference type="GeneID" id="8625838"/>
<dbReference type="RefSeq" id="XP_637499.1">
    <property type="nucleotide sequence ID" value="XM_632407.1"/>
</dbReference>
<sequence>MKLTLLISILIIELIDFTFGINENKCFKFGHACKDKVKFDVTCGENFACLPSHENSQDFICKPRLKLGETCFNELSNVCERGLQCLPSKTFNYGVDEYGDFDIDSPNNLTCVDAGYAGEGEFCQSDYNCIGTGFYNLKCIDSKCQLYGIERSEYITCIDYYNCPGPNTCASLGFDNGNYISKCVPLKPLKSDCKTQSECFIGGICSSENKCISRYSKKLNENCLYNSECDFGLKCETTIYHYFPNGTFKNFEEINKCVPLIYSKTTNCLDEGCQEYEFCNGATNKCYPKKKYTNDCKKAEKERDSCYISNNCFFSNEQYDLLSSDSPFSNENSCQMKHCKCQTINYFNQCQNTYTFCQ</sequence>
<feature type="chain" id="PRO_5004249723" description="Dickkopf N-terminal cysteine-rich domain-containing protein" evidence="1">
    <location>
        <begin position="21"/>
        <end position="358"/>
    </location>
</feature>
<dbReference type="PaxDb" id="44689-DDB0187168"/>
<keyword evidence="1" id="KW-0732">Signal</keyword>
<proteinExistence type="predicted"/>
<dbReference type="PANTHER" id="PTHR33459:SF2">
    <property type="entry name" value="DICKKOPF N-TERMINAL CYSTEINE-RICH DOMAIN-CONTAINING PROTEIN"/>
    <property type="match status" value="1"/>
</dbReference>
<dbReference type="Proteomes" id="UP000002195">
    <property type="component" value="Unassembled WGS sequence"/>
</dbReference>
<dbReference type="OMA" id="YECNIND"/>
<evidence type="ECO:0008006" key="4">
    <source>
        <dbReference type="Google" id="ProtNLM"/>
    </source>
</evidence>
<dbReference type="InParanoid" id="Q54L64"/>
<dbReference type="KEGG" id="ddi:DDB_G0286873"/>
<dbReference type="dictyBase" id="DDB_G0286873"/>